<gene>
    <name evidence="3" type="ORF">FHR21_002812</name>
</gene>
<proteinExistence type="inferred from homology"/>
<dbReference type="EMBL" id="JACIJH010000009">
    <property type="protein sequence ID" value="MBB5707446.1"/>
    <property type="molecule type" value="Genomic_DNA"/>
</dbReference>
<keyword evidence="4" id="KW-1185">Reference proteome</keyword>
<dbReference type="InterPro" id="IPR002347">
    <property type="entry name" value="SDR_fam"/>
</dbReference>
<dbReference type="Pfam" id="PF13561">
    <property type="entry name" value="adh_short_C2"/>
    <property type="match status" value="1"/>
</dbReference>
<keyword evidence="2" id="KW-0560">Oxidoreductase</keyword>
<dbReference type="PANTHER" id="PTHR24321">
    <property type="entry name" value="DEHYDROGENASES, SHORT CHAIN"/>
    <property type="match status" value="1"/>
</dbReference>
<organism evidence="3 4">
    <name type="scientific">Sphingopyxis panaciterrulae</name>
    <dbReference type="NCBI Taxonomy" id="462372"/>
    <lineage>
        <taxon>Bacteria</taxon>
        <taxon>Pseudomonadati</taxon>
        <taxon>Pseudomonadota</taxon>
        <taxon>Alphaproteobacteria</taxon>
        <taxon>Sphingomonadales</taxon>
        <taxon>Sphingomonadaceae</taxon>
        <taxon>Sphingopyxis</taxon>
    </lineage>
</organism>
<dbReference type="SUPFAM" id="SSF51735">
    <property type="entry name" value="NAD(P)-binding Rossmann-fold domains"/>
    <property type="match status" value="1"/>
</dbReference>
<name>A0A7W9ESZ2_9SPHN</name>
<accession>A0A7W9ESZ2</accession>
<evidence type="ECO:0000313" key="3">
    <source>
        <dbReference type="EMBL" id="MBB5707446.1"/>
    </source>
</evidence>
<dbReference type="GO" id="GO:0016491">
    <property type="term" value="F:oxidoreductase activity"/>
    <property type="evidence" value="ECO:0007669"/>
    <property type="project" value="UniProtKB-KW"/>
</dbReference>
<evidence type="ECO:0000256" key="1">
    <source>
        <dbReference type="ARBA" id="ARBA00006484"/>
    </source>
</evidence>
<comment type="similarity">
    <text evidence="1">Belongs to the short-chain dehydrogenases/reductases (SDR) family.</text>
</comment>
<dbReference type="Proteomes" id="UP000537161">
    <property type="component" value="Unassembled WGS sequence"/>
</dbReference>
<dbReference type="PRINTS" id="PR00081">
    <property type="entry name" value="GDHRDH"/>
</dbReference>
<evidence type="ECO:0000256" key="2">
    <source>
        <dbReference type="ARBA" id="ARBA00023002"/>
    </source>
</evidence>
<reference evidence="3 4" key="1">
    <citation type="submission" date="2020-08" db="EMBL/GenBank/DDBJ databases">
        <title>Genomic Encyclopedia of Type Strains, Phase IV (KMG-IV): sequencing the most valuable type-strain genomes for metagenomic binning, comparative biology and taxonomic classification.</title>
        <authorList>
            <person name="Goeker M."/>
        </authorList>
    </citation>
    <scope>NUCLEOTIDE SEQUENCE [LARGE SCALE GENOMIC DNA]</scope>
    <source>
        <strain evidence="3 4">DSM 27163</strain>
    </source>
</reference>
<dbReference type="Gene3D" id="3.40.50.720">
    <property type="entry name" value="NAD(P)-binding Rossmann-like Domain"/>
    <property type="match status" value="1"/>
</dbReference>
<sequence>MAVTNYWMGTSRDFVAINDTEWEQYFQNSLMAAMRAARSALPHMAENGGGSFVITSAYSARAPKSFIPAYAAFKAALNNLVKSLAKSYGPTNVRVNAVAPGAIRTGRYDERLTALRAERQDISREEAETIMLQAMEMKVALNRIGDPSEVAELIVFLLSARAAYAAGLIANIDGGTDF</sequence>
<dbReference type="InterPro" id="IPR036291">
    <property type="entry name" value="NAD(P)-bd_dom_sf"/>
</dbReference>
<dbReference type="AlphaFoldDB" id="A0A7W9ESZ2"/>
<evidence type="ECO:0000313" key="4">
    <source>
        <dbReference type="Proteomes" id="UP000537161"/>
    </source>
</evidence>
<dbReference type="PANTHER" id="PTHR24321:SF14">
    <property type="entry name" value="SHORT-CHAIN TYPE DEHYDROGENASE_REDUCTASE BLR2146-RELATED"/>
    <property type="match status" value="1"/>
</dbReference>
<protein>
    <submittedName>
        <fullName evidence="3">NAD(P)-dependent dehydrogenase (Short-subunit alcohol dehydrogenase family)</fullName>
    </submittedName>
</protein>
<comment type="caution">
    <text evidence="3">The sequence shown here is derived from an EMBL/GenBank/DDBJ whole genome shotgun (WGS) entry which is preliminary data.</text>
</comment>